<sequence>MLSTQLNREEAATPLEHSARRWWRASNHARTAAEVNGERAVNEAEEKPPLPSFNLEISEFEIWGSSNFRKRNEK</sequence>
<feature type="compositionally biased region" description="Basic and acidic residues" evidence="1">
    <location>
        <begin position="36"/>
        <end position="48"/>
    </location>
</feature>
<reference evidence="2" key="2">
    <citation type="submission" date="2020-08" db="EMBL/GenBank/DDBJ databases">
        <title>Plant Genome Project.</title>
        <authorList>
            <person name="Zhang R.-G."/>
        </authorList>
    </citation>
    <scope>NUCLEOTIDE SEQUENCE</scope>
    <source>
        <strain evidence="2">Huo1</strain>
        <tissue evidence="2">Leaf</tissue>
    </source>
</reference>
<evidence type="ECO:0000313" key="3">
    <source>
        <dbReference type="Proteomes" id="UP000298416"/>
    </source>
</evidence>
<dbReference type="AlphaFoldDB" id="A0A8X8WWG5"/>
<evidence type="ECO:0000256" key="1">
    <source>
        <dbReference type="SAM" id="MobiDB-lite"/>
    </source>
</evidence>
<dbReference type="EMBL" id="PNBA02000014">
    <property type="protein sequence ID" value="KAG6401469.1"/>
    <property type="molecule type" value="Genomic_DNA"/>
</dbReference>
<organism evidence="2">
    <name type="scientific">Salvia splendens</name>
    <name type="common">Scarlet sage</name>
    <dbReference type="NCBI Taxonomy" id="180675"/>
    <lineage>
        <taxon>Eukaryota</taxon>
        <taxon>Viridiplantae</taxon>
        <taxon>Streptophyta</taxon>
        <taxon>Embryophyta</taxon>
        <taxon>Tracheophyta</taxon>
        <taxon>Spermatophyta</taxon>
        <taxon>Magnoliopsida</taxon>
        <taxon>eudicotyledons</taxon>
        <taxon>Gunneridae</taxon>
        <taxon>Pentapetalae</taxon>
        <taxon>asterids</taxon>
        <taxon>lamiids</taxon>
        <taxon>Lamiales</taxon>
        <taxon>Lamiaceae</taxon>
        <taxon>Nepetoideae</taxon>
        <taxon>Mentheae</taxon>
        <taxon>Salviinae</taxon>
        <taxon>Salvia</taxon>
        <taxon>Salvia subgen. Calosphace</taxon>
        <taxon>core Calosphace</taxon>
    </lineage>
</organism>
<protein>
    <submittedName>
        <fullName evidence="2">Uncharacterized protein</fullName>
    </submittedName>
</protein>
<reference evidence="2" key="1">
    <citation type="submission" date="2018-01" db="EMBL/GenBank/DDBJ databases">
        <authorList>
            <person name="Mao J.F."/>
        </authorList>
    </citation>
    <scope>NUCLEOTIDE SEQUENCE</scope>
    <source>
        <strain evidence="2">Huo1</strain>
        <tissue evidence="2">Leaf</tissue>
    </source>
</reference>
<keyword evidence="3" id="KW-1185">Reference proteome</keyword>
<proteinExistence type="predicted"/>
<feature type="region of interest" description="Disordered" evidence="1">
    <location>
        <begin position="31"/>
        <end position="50"/>
    </location>
</feature>
<feature type="region of interest" description="Disordered" evidence="1">
    <location>
        <begin position="1"/>
        <end position="20"/>
    </location>
</feature>
<name>A0A8X8WWG5_SALSN</name>
<evidence type="ECO:0000313" key="2">
    <source>
        <dbReference type="EMBL" id="KAG6401469.1"/>
    </source>
</evidence>
<accession>A0A8X8WWG5</accession>
<dbReference type="Proteomes" id="UP000298416">
    <property type="component" value="Unassembled WGS sequence"/>
</dbReference>
<gene>
    <name evidence="2" type="ORF">SASPL_138326</name>
</gene>
<comment type="caution">
    <text evidence="2">The sequence shown here is derived from an EMBL/GenBank/DDBJ whole genome shotgun (WGS) entry which is preliminary data.</text>
</comment>